<dbReference type="InterPro" id="IPR029044">
    <property type="entry name" value="Nucleotide-diphossugar_trans"/>
</dbReference>
<dbReference type="Gene3D" id="3.90.550.10">
    <property type="entry name" value="Spore Coat Polysaccharide Biosynthesis Protein SpsA, Chain A"/>
    <property type="match status" value="1"/>
</dbReference>
<dbReference type="Proteomes" id="UP000771749">
    <property type="component" value="Unassembled WGS sequence"/>
</dbReference>
<keyword evidence="1" id="KW-0328">Glycosyltransferase</keyword>
<dbReference type="PANTHER" id="PTHR22916:SF51">
    <property type="entry name" value="GLYCOSYLTRANSFERASE EPSH-RELATED"/>
    <property type="match status" value="1"/>
</dbReference>
<dbReference type="EMBL" id="JADIMJ010000123">
    <property type="protein sequence ID" value="MBO8454659.1"/>
    <property type="molecule type" value="Genomic_DNA"/>
</dbReference>
<accession>A0A940IH69</accession>
<gene>
    <name evidence="4" type="ORF">IAC07_08070</name>
</gene>
<reference evidence="4" key="2">
    <citation type="journal article" date="2021" name="PeerJ">
        <title>Extensive microbial diversity within the chicken gut microbiome revealed by metagenomics and culture.</title>
        <authorList>
            <person name="Gilroy R."/>
            <person name="Ravi A."/>
            <person name="Getino M."/>
            <person name="Pursley I."/>
            <person name="Horton D.L."/>
            <person name="Alikhan N.F."/>
            <person name="Baker D."/>
            <person name="Gharbi K."/>
            <person name="Hall N."/>
            <person name="Watson M."/>
            <person name="Adriaenssens E.M."/>
            <person name="Foster-Nyarko E."/>
            <person name="Jarju S."/>
            <person name="Secka A."/>
            <person name="Antonio M."/>
            <person name="Oren A."/>
            <person name="Chaudhuri R.R."/>
            <person name="La Ragione R."/>
            <person name="Hildebrand F."/>
            <person name="Pallen M.J."/>
        </authorList>
    </citation>
    <scope>NUCLEOTIDE SEQUENCE</scope>
    <source>
        <strain evidence="4">F1-3629</strain>
    </source>
</reference>
<evidence type="ECO:0000313" key="5">
    <source>
        <dbReference type="Proteomes" id="UP000771749"/>
    </source>
</evidence>
<sequence length="323" mass="37422">MNNKPLISILVPCYNVEAYLRQCMDSIIRQTYTNLEIICLDDGSTDRTPEILKEYEKKDSRTRVISKPNSGYGATMNIGLKAASGKYIGIVESDDYIEPKMYEILCDAAEKDNLDIVRCRFIERNVIKSKDKVNTFSYVKDNGRVFRPTDVPSSFTMKPSIWAGMYNREFLERNGIRFLETPGASYQDTAFAFKALATAQRVRMLPDVLHNYRINEASSVSSPGKVFCVCDEEAEIRRYVNSLGRYEELKGIMALRAFGSYKWNYNRLGPMKLKRAFMKRWSEEARQMFADGAITRKNFSRNRIFRLRIIAYCPCLYHFIKKV</sequence>
<protein>
    <submittedName>
        <fullName evidence="4">Glycosyltransferase</fullName>
    </submittedName>
</protein>
<evidence type="ECO:0000256" key="1">
    <source>
        <dbReference type="ARBA" id="ARBA00022676"/>
    </source>
</evidence>
<dbReference type="GO" id="GO:0016758">
    <property type="term" value="F:hexosyltransferase activity"/>
    <property type="evidence" value="ECO:0007669"/>
    <property type="project" value="UniProtKB-ARBA"/>
</dbReference>
<feature type="domain" description="Glycosyltransferase 2-like" evidence="3">
    <location>
        <begin position="8"/>
        <end position="135"/>
    </location>
</feature>
<dbReference type="SUPFAM" id="SSF53448">
    <property type="entry name" value="Nucleotide-diphospho-sugar transferases"/>
    <property type="match status" value="1"/>
</dbReference>
<keyword evidence="2" id="KW-0808">Transferase</keyword>
<name>A0A940IH69_9BACT</name>
<dbReference type="AlphaFoldDB" id="A0A940IH69"/>
<organism evidence="4 5">
    <name type="scientific">Candidatus Cryptobacteroides gallistercoris</name>
    <dbReference type="NCBI Taxonomy" id="2840765"/>
    <lineage>
        <taxon>Bacteria</taxon>
        <taxon>Pseudomonadati</taxon>
        <taxon>Bacteroidota</taxon>
        <taxon>Bacteroidia</taxon>
        <taxon>Bacteroidales</taxon>
        <taxon>Candidatus Cryptobacteroides</taxon>
    </lineage>
</organism>
<evidence type="ECO:0000256" key="2">
    <source>
        <dbReference type="ARBA" id="ARBA00022679"/>
    </source>
</evidence>
<evidence type="ECO:0000313" key="4">
    <source>
        <dbReference type="EMBL" id="MBO8454659.1"/>
    </source>
</evidence>
<dbReference type="Pfam" id="PF00535">
    <property type="entry name" value="Glycos_transf_2"/>
    <property type="match status" value="1"/>
</dbReference>
<proteinExistence type="predicted"/>
<dbReference type="InterPro" id="IPR001173">
    <property type="entry name" value="Glyco_trans_2-like"/>
</dbReference>
<reference evidence="4" key="1">
    <citation type="submission" date="2020-10" db="EMBL/GenBank/DDBJ databases">
        <authorList>
            <person name="Gilroy R."/>
        </authorList>
    </citation>
    <scope>NUCLEOTIDE SEQUENCE</scope>
    <source>
        <strain evidence="4">F1-3629</strain>
    </source>
</reference>
<dbReference type="PANTHER" id="PTHR22916">
    <property type="entry name" value="GLYCOSYLTRANSFERASE"/>
    <property type="match status" value="1"/>
</dbReference>
<comment type="caution">
    <text evidence="4">The sequence shown here is derived from an EMBL/GenBank/DDBJ whole genome shotgun (WGS) entry which is preliminary data.</text>
</comment>
<evidence type="ECO:0000259" key="3">
    <source>
        <dbReference type="Pfam" id="PF00535"/>
    </source>
</evidence>
<dbReference type="CDD" id="cd00761">
    <property type="entry name" value="Glyco_tranf_GTA_type"/>
    <property type="match status" value="1"/>
</dbReference>